<sequence>MAWPLKVTVAARPPGRPAPTIHRRDPATAPRGSFWLLGFPPRPVRPSLDDLETTALRHDLHIDAALGVDARSTCASASRSSRRRRLPPPGLQVAGLQAHATTPSRS</sequence>
<evidence type="ECO:0000313" key="3">
    <source>
        <dbReference type="Proteomes" id="UP001651158"/>
    </source>
</evidence>
<dbReference type="Proteomes" id="UP001651158">
    <property type="component" value="Unassembled WGS sequence"/>
</dbReference>
<dbReference type="EMBL" id="JAKROA010000019">
    <property type="protein sequence ID" value="KAL5103259.1"/>
    <property type="molecule type" value="Genomic_DNA"/>
</dbReference>
<feature type="region of interest" description="Disordered" evidence="1">
    <location>
        <begin position="71"/>
        <end position="106"/>
    </location>
</feature>
<proteinExistence type="predicted"/>
<name>A0ABR4Q0V6_9CEST</name>
<feature type="region of interest" description="Disordered" evidence="1">
    <location>
        <begin position="1"/>
        <end position="30"/>
    </location>
</feature>
<protein>
    <submittedName>
        <fullName evidence="2">Uncharacterized protein</fullName>
    </submittedName>
</protein>
<evidence type="ECO:0000313" key="2">
    <source>
        <dbReference type="EMBL" id="KAL5103259.1"/>
    </source>
</evidence>
<evidence type="ECO:0000256" key="1">
    <source>
        <dbReference type="SAM" id="MobiDB-lite"/>
    </source>
</evidence>
<comment type="caution">
    <text evidence="2">The sequence shown here is derived from an EMBL/GenBank/DDBJ whole genome shotgun (WGS) entry which is preliminary data.</text>
</comment>
<gene>
    <name evidence="2" type="ORF">TcWFU_005943</name>
</gene>
<organism evidence="2 3">
    <name type="scientific">Taenia crassiceps</name>
    <dbReference type="NCBI Taxonomy" id="6207"/>
    <lineage>
        <taxon>Eukaryota</taxon>
        <taxon>Metazoa</taxon>
        <taxon>Spiralia</taxon>
        <taxon>Lophotrochozoa</taxon>
        <taxon>Platyhelminthes</taxon>
        <taxon>Cestoda</taxon>
        <taxon>Eucestoda</taxon>
        <taxon>Cyclophyllidea</taxon>
        <taxon>Taeniidae</taxon>
        <taxon>Taenia</taxon>
    </lineage>
</organism>
<reference evidence="2 3" key="1">
    <citation type="journal article" date="2022" name="Front. Cell. Infect. Microbiol.">
        <title>The Genomes of Two Strains of Taenia crassiceps the Animal Model for the Study of Human Cysticercosis.</title>
        <authorList>
            <person name="Bobes R.J."/>
            <person name="Estrada K."/>
            <person name="Rios-Valencia D.G."/>
            <person name="Calderon-Gallegos A."/>
            <person name="de la Torre P."/>
            <person name="Carrero J.C."/>
            <person name="Sanchez-Flores A."/>
            <person name="Laclette J.P."/>
        </authorList>
    </citation>
    <scope>NUCLEOTIDE SEQUENCE [LARGE SCALE GENOMIC DNA]</scope>
    <source>
        <strain evidence="2">WFUcys</strain>
    </source>
</reference>
<accession>A0ABR4Q0V6</accession>
<keyword evidence="3" id="KW-1185">Reference proteome</keyword>